<dbReference type="SMART" id="SM00271">
    <property type="entry name" value="DnaJ"/>
    <property type="match status" value="1"/>
</dbReference>
<dbReference type="PROSITE" id="PS50076">
    <property type="entry name" value="DNAJ_2"/>
    <property type="match status" value="1"/>
</dbReference>
<dbReference type="AlphaFoldDB" id="A0A1C2FYR5"/>
<dbReference type="SUPFAM" id="SSF47144">
    <property type="entry name" value="HSC20 (HSCB), C-terminal oligomerisation domain"/>
    <property type="match status" value="1"/>
</dbReference>
<sequence>MVRNYFELFGLPAQFDIDPGDLAARHRERIRIWHPDRYAQATSEERRRAVAMSADLNDGMKVLRDPVARARHLLALRGVSTDEETDTVMDGDFLMEQMAWRERLEEGAGRVGEVTALADEVAASRKGKEARLAAALRRGDAAALDEARGLVRELQFLERFLKELDDAVTEVP</sequence>
<dbReference type="NCBIfam" id="TIGR00714">
    <property type="entry name" value="hscB"/>
    <property type="match status" value="1"/>
</dbReference>
<dbReference type="InterPro" id="IPR001623">
    <property type="entry name" value="DnaJ_domain"/>
</dbReference>
<dbReference type="GO" id="GO:0051087">
    <property type="term" value="F:protein-folding chaperone binding"/>
    <property type="evidence" value="ECO:0007669"/>
    <property type="project" value="InterPro"/>
</dbReference>
<evidence type="ECO:0000256" key="2">
    <source>
        <dbReference type="ARBA" id="ARBA00023186"/>
    </source>
</evidence>
<dbReference type="PANTHER" id="PTHR14021:SF15">
    <property type="entry name" value="IRON-SULFUR CLUSTER CO-CHAPERONE PROTEIN HSCB"/>
    <property type="match status" value="1"/>
</dbReference>
<proteinExistence type="inferred from homology"/>
<dbReference type="STRING" id="163359.A9R16_02775"/>
<dbReference type="GO" id="GO:0051259">
    <property type="term" value="P:protein complex oligomerization"/>
    <property type="evidence" value="ECO:0007669"/>
    <property type="project" value="InterPro"/>
</dbReference>
<dbReference type="OrthoDB" id="287587at2"/>
<evidence type="ECO:0000313" key="6">
    <source>
        <dbReference type="Proteomes" id="UP000253250"/>
    </source>
</evidence>
<comment type="function">
    <text evidence="3 4">Co-chaperone involved in the maturation of iron-sulfur cluster-containing proteins. Seems to help targeting proteins to be folded toward HscA.</text>
</comment>
<reference evidence="5 6" key="1">
    <citation type="submission" date="2018-02" db="EMBL/GenBank/DDBJ databases">
        <title>Insights into the biology of acidophilic members of the Acidiferrobacteraceae family derived from comparative genomic analyses.</title>
        <authorList>
            <person name="Issotta F."/>
            <person name="Thyssen C."/>
            <person name="Mena C."/>
            <person name="Moya A."/>
            <person name="Bellenberg S."/>
            <person name="Sproer C."/>
            <person name="Covarrubias P.C."/>
            <person name="Sand W."/>
            <person name="Quatrini R."/>
            <person name="Vera M."/>
        </authorList>
    </citation>
    <scope>NUCLEOTIDE SEQUENCE [LARGE SCALE GENOMIC DNA]</scope>
    <source>
        <strain evidence="6">m-1</strain>
    </source>
</reference>
<dbReference type="InterPro" id="IPR036386">
    <property type="entry name" value="HscB_C_sf"/>
</dbReference>
<evidence type="ECO:0000256" key="4">
    <source>
        <dbReference type="HAMAP-Rule" id="MF_00682"/>
    </source>
</evidence>
<organism evidence="5 6">
    <name type="scientific">Acidiferrobacter thiooxydans</name>
    <dbReference type="NCBI Taxonomy" id="163359"/>
    <lineage>
        <taxon>Bacteria</taxon>
        <taxon>Pseudomonadati</taxon>
        <taxon>Pseudomonadota</taxon>
        <taxon>Gammaproteobacteria</taxon>
        <taxon>Acidiferrobacterales</taxon>
        <taxon>Acidiferrobacteraceae</taxon>
        <taxon>Acidiferrobacter</taxon>
    </lineage>
</organism>
<dbReference type="Gene3D" id="1.10.287.110">
    <property type="entry name" value="DnaJ domain"/>
    <property type="match status" value="1"/>
</dbReference>
<dbReference type="SUPFAM" id="SSF46565">
    <property type="entry name" value="Chaperone J-domain"/>
    <property type="match status" value="1"/>
</dbReference>
<comment type="similarity">
    <text evidence="1 4">Belongs to the HscB family.</text>
</comment>
<dbReference type="InterPro" id="IPR009073">
    <property type="entry name" value="HscB_oligo_C"/>
</dbReference>
<evidence type="ECO:0000256" key="3">
    <source>
        <dbReference type="ARBA" id="ARBA00025596"/>
    </source>
</evidence>
<dbReference type="GO" id="GO:0001671">
    <property type="term" value="F:ATPase activator activity"/>
    <property type="evidence" value="ECO:0007669"/>
    <property type="project" value="InterPro"/>
</dbReference>
<dbReference type="RefSeq" id="WP_065971806.1">
    <property type="nucleotide sequence ID" value="NZ_CP080624.1"/>
</dbReference>
<name>A0A1C2FYR5_9GAMM</name>
<dbReference type="InterPro" id="IPR004640">
    <property type="entry name" value="HscB"/>
</dbReference>
<keyword evidence="2 4" id="KW-0143">Chaperone</keyword>
<dbReference type="HAMAP" id="MF_00682">
    <property type="entry name" value="HscB"/>
    <property type="match status" value="1"/>
</dbReference>
<dbReference type="EMBL" id="PSYR01000001">
    <property type="protein sequence ID" value="RCN59146.1"/>
    <property type="molecule type" value="Genomic_DNA"/>
</dbReference>
<keyword evidence="6" id="KW-1185">Reference proteome</keyword>
<dbReference type="PANTHER" id="PTHR14021">
    <property type="entry name" value="IRON-SULFUR CLUSTER CO-CHAPERONE PROTEIN HSCB"/>
    <property type="match status" value="1"/>
</dbReference>
<dbReference type="Gene3D" id="1.20.1280.20">
    <property type="entry name" value="HscB, C-terminal domain"/>
    <property type="match status" value="1"/>
</dbReference>
<dbReference type="InterPro" id="IPR036869">
    <property type="entry name" value="J_dom_sf"/>
</dbReference>
<dbReference type="GO" id="GO:0006457">
    <property type="term" value="P:protein folding"/>
    <property type="evidence" value="ECO:0007669"/>
    <property type="project" value="UniProtKB-UniRule"/>
</dbReference>
<accession>A0A1C2FYR5</accession>
<evidence type="ECO:0000256" key="1">
    <source>
        <dbReference type="ARBA" id="ARBA00010476"/>
    </source>
</evidence>
<gene>
    <name evidence="4 5" type="primary">hscB</name>
    <name evidence="5" type="ORF">C4900_05335</name>
</gene>
<dbReference type="GO" id="GO:0044571">
    <property type="term" value="P:[2Fe-2S] cluster assembly"/>
    <property type="evidence" value="ECO:0007669"/>
    <property type="project" value="InterPro"/>
</dbReference>
<dbReference type="Proteomes" id="UP000253250">
    <property type="component" value="Unassembled WGS sequence"/>
</dbReference>
<comment type="subunit">
    <text evidence="4">Interacts with HscA and stimulates its ATPase activity.</text>
</comment>
<comment type="caution">
    <text evidence="5">The sequence shown here is derived from an EMBL/GenBank/DDBJ whole genome shotgun (WGS) entry which is preliminary data.</text>
</comment>
<dbReference type="Pfam" id="PF07743">
    <property type="entry name" value="HSCB_C"/>
    <property type="match status" value="1"/>
</dbReference>
<protein>
    <recommendedName>
        <fullName evidence="4">Co-chaperone protein HscB homolog</fullName>
    </recommendedName>
</protein>
<evidence type="ECO:0000313" key="5">
    <source>
        <dbReference type="EMBL" id="RCN59146.1"/>
    </source>
</evidence>